<dbReference type="InterPro" id="IPR004616">
    <property type="entry name" value="Leu/Phe-tRNA_Trfase"/>
</dbReference>
<dbReference type="eggNOG" id="COG2360">
    <property type="taxonomic scope" value="Bacteria"/>
</dbReference>
<comment type="function">
    <text evidence="4">Functions in the N-end rule pathway of protein degradation where it conjugates Leu, Phe and, less efficiently, Met from aminoacyl-tRNAs to the N-termini of proteins containing an N-terminal arginine or lysine.</text>
</comment>
<reference evidence="5 6" key="1">
    <citation type="journal article" date="2013" name="Genome Announc.">
        <title>Genome Sequence of Moraxella macacae 0408225, a Novel Bacterial Species Isolated from a Cynomolgus Macaque with Epistaxis.</title>
        <authorList>
            <person name="Ladner J.T."/>
            <person name="Whitehouse C.A."/>
            <person name="Koroleva G.I."/>
            <person name="Palacios G.F."/>
        </authorList>
    </citation>
    <scope>NUCLEOTIDE SEQUENCE [LARGE SCALE GENOMIC DNA]</scope>
    <source>
        <strain evidence="5 6">0408225</strain>
    </source>
</reference>
<dbReference type="STRING" id="1230338.MOMA_04350"/>
<dbReference type="Gene3D" id="3.40.630.70">
    <property type="entry name" value="Leucyl/phenylalanyl-tRNA-protein transferase, C-terminal domain"/>
    <property type="match status" value="1"/>
</dbReference>
<protein>
    <recommendedName>
        <fullName evidence="4">Leucyl/phenylalanyl-tRNA--protein transferase</fullName>
        <ecNumber evidence="4">2.3.2.6</ecNumber>
    </recommendedName>
    <alternativeName>
        <fullName evidence="4">L/F-transferase</fullName>
    </alternativeName>
    <alternativeName>
        <fullName evidence="4">Leucyltransferase</fullName>
    </alternativeName>
    <alternativeName>
        <fullName evidence="4">Phenyalanyltransferase</fullName>
    </alternativeName>
</protein>
<evidence type="ECO:0000313" key="6">
    <source>
        <dbReference type="Proteomes" id="UP000023795"/>
    </source>
</evidence>
<evidence type="ECO:0000256" key="2">
    <source>
        <dbReference type="ARBA" id="ARBA00022679"/>
    </source>
</evidence>
<dbReference type="PATRIC" id="fig|1230338.3.peg.944"/>
<dbReference type="EMBL" id="ANIN01000001">
    <property type="protein sequence ID" value="ELA09606.1"/>
    <property type="molecule type" value="Genomic_DNA"/>
</dbReference>
<dbReference type="GO" id="GO:0005737">
    <property type="term" value="C:cytoplasm"/>
    <property type="evidence" value="ECO:0007669"/>
    <property type="project" value="UniProtKB-SubCell"/>
</dbReference>
<dbReference type="InterPro" id="IPR042203">
    <property type="entry name" value="Leu/Phe-tRNA_Trfase_C"/>
</dbReference>
<dbReference type="AlphaFoldDB" id="L2FA39"/>
<dbReference type="PANTHER" id="PTHR30098:SF2">
    <property type="entry name" value="LEUCYL_PHENYLALANYL-TRNA--PROTEIN TRANSFERASE"/>
    <property type="match status" value="1"/>
</dbReference>
<comment type="catalytic activity">
    <reaction evidence="4">
        <text>N-terminal L-arginyl-[protein] + L-leucyl-tRNA(Leu) = N-terminal L-leucyl-L-arginyl-[protein] + tRNA(Leu) + H(+)</text>
        <dbReference type="Rhea" id="RHEA:50416"/>
        <dbReference type="Rhea" id="RHEA-COMP:9613"/>
        <dbReference type="Rhea" id="RHEA-COMP:9622"/>
        <dbReference type="Rhea" id="RHEA-COMP:12672"/>
        <dbReference type="Rhea" id="RHEA-COMP:12673"/>
        <dbReference type="ChEBI" id="CHEBI:15378"/>
        <dbReference type="ChEBI" id="CHEBI:64719"/>
        <dbReference type="ChEBI" id="CHEBI:78442"/>
        <dbReference type="ChEBI" id="CHEBI:78494"/>
        <dbReference type="ChEBI" id="CHEBI:133044"/>
        <dbReference type="EC" id="2.3.2.6"/>
    </reaction>
</comment>
<sequence length="261" mass="29363">MTVKQPNNYACAYNFPNPLFCQNNDGLIAIGADLSVNTLRYAYAHGMFPWFNHGDPIMWWSPNPRCIIYPHTFKPSKTLIRKLKNSGWTVSVNADFLSVIQNCCNTRAHSQGTWISDEMINAYYALHKQGDAISVEVWDHDTLIGGLYGVKLGQAFFGESMFHHVTDASKAAFFALMVLCRLSNFAWVDCQLPNTHLLSLGASVIGREQFLHELARQVSQNSCVWSMIFAQKIQAKDLLLNCPIVNKNNCLTLNLSTRPKG</sequence>
<keyword evidence="6" id="KW-1185">Reference proteome</keyword>
<dbReference type="SUPFAM" id="SSF55729">
    <property type="entry name" value="Acyl-CoA N-acyltransferases (Nat)"/>
    <property type="match status" value="1"/>
</dbReference>
<proteinExistence type="inferred from homology"/>
<comment type="similarity">
    <text evidence="4">Belongs to the L/F-transferase family.</text>
</comment>
<keyword evidence="3 4" id="KW-0012">Acyltransferase</keyword>
<dbReference type="OrthoDB" id="9790282at2"/>
<gene>
    <name evidence="4 5" type="primary">aat</name>
    <name evidence="5" type="ORF">MOMA_04350</name>
</gene>
<keyword evidence="1 4" id="KW-0963">Cytoplasm</keyword>
<dbReference type="Gene3D" id="3.30.70.3550">
    <property type="entry name" value="Leucyl/phenylalanyl-tRNA-protein transferase, N-terminal domain"/>
    <property type="match status" value="1"/>
</dbReference>
<dbReference type="GO" id="GO:0030163">
    <property type="term" value="P:protein catabolic process"/>
    <property type="evidence" value="ECO:0007669"/>
    <property type="project" value="UniProtKB-UniRule"/>
</dbReference>
<comment type="catalytic activity">
    <reaction evidence="4">
        <text>N-terminal L-lysyl-[protein] + L-leucyl-tRNA(Leu) = N-terminal L-leucyl-L-lysyl-[protein] + tRNA(Leu) + H(+)</text>
        <dbReference type="Rhea" id="RHEA:12340"/>
        <dbReference type="Rhea" id="RHEA-COMP:9613"/>
        <dbReference type="Rhea" id="RHEA-COMP:9622"/>
        <dbReference type="Rhea" id="RHEA-COMP:12670"/>
        <dbReference type="Rhea" id="RHEA-COMP:12671"/>
        <dbReference type="ChEBI" id="CHEBI:15378"/>
        <dbReference type="ChEBI" id="CHEBI:65249"/>
        <dbReference type="ChEBI" id="CHEBI:78442"/>
        <dbReference type="ChEBI" id="CHEBI:78494"/>
        <dbReference type="ChEBI" id="CHEBI:133043"/>
        <dbReference type="EC" id="2.3.2.6"/>
    </reaction>
</comment>
<dbReference type="InterPro" id="IPR042221">
    <property type="entry name" value="Leu/Phe-tRNA_Trfase_N"/>
</dbReference>
<dbReference type="NCBIfam" id="TIGR00667">
    <property type="entry name" value="aat"/>
    <property type="match status" value="1"/>
</dbReference>
<evidence type="ECO:0000256" key="4">
    <source>
        <dbReference type="HAMAP-Rule" id="MF_00688"/>
    </source>
</evidence>
<dbReference type="HAMAP" id="MF_00688">
    <property type="entry name" value="Leu_Phe_trans"/>
    <property type="match status" value="1"/>
</dbReference>
<dbReference type="EC" id="2.3.2.6" evidence="4"/>
<evidence type="ECO:0000256" key="1">
    <source>
        <dbReference type="ARBA" id="ARBA00022490"/>
    </source>
</evidence>
<comment type="catalytic activity">
    <reaction evidence="4">
        <text>L-phenylalanyl-tRNA(Phe) + an N-terminal L-alpha-aminoacyl-[protein] = an N-terminal L-phenylalanyl-L-alpha-aminoacyl-[protein] + tRNA(Phe)</text>
        <dbReference type="Rhea" id="RHEA:43632"/>
        <dbReference type="Rhea" id="RHEA-COMP:9668"/>
        <dbReference type="Rhea" id="RHEA-COMP:9699"/>
        <dbReference type="Rhea" id="RHEA-COMP:10636"/>
        <dbReference type="Rhea" id="RHEA-COMP:10637"/>
        <dbReference type="ChEBI" id="CHEBI:78442"/>
        <dbReference type="ChEBI" id="CHEBI:78531"/>
        <dbReference type="ChEBI" id="CHEBI:78597"/>
        <dbReference type="ChEBI" id="CHEBI:83561"/>
        <dbReference type="EC" id="2.3.2.6"/>
    </reaction>
</comment>
<keyword evidence="2 4" id="KW-0808">Transferase</keyword>
<dbReference type="Proteomes" id="UP000023795">
    <property type="component" value="Unassembled WGS sequence"/>
</dbReference>
<accession>L2FA39</accession>
<dbReference type="PANTHER" id="PTHR30098">
    <property type="entry name" value="LEUCYL/PHENYLALANYL-TRNA--PROTEIN TRANSFERASE"/>
    <property type="match status" value="1"/>
</dbReference>
<organism evidence="5 6">
    <name type="scientific">Moraxella macacae 0408225</name>
    <dbReference type="NCBI Taxonomy" id="1230338"/>
    <lineage>
        <taxon>Bacteria</taxon>
        <taxon>Pseudomonadati</taxon>
        <taxon>Pseudomonadota</taxon>
        <taxon>Gammaproteobacteria</taxon>
        <taxon>Moraxellales</taxon>
        <taxon>Moraxellaceae</taxon>
        <taxon>Moraxella</taxon>
    </lineage>
</organism>
<dbReference type="GO" id="GO:0008914">
    <property type="term" value="F:leucyl-tRNA--protein transferase activity"/>
    <property type="evidence" value="ECO:0007669"/>
    <property type="project" value="UniProtKB-UniRule"/>
</dbReference>
<evidence type="ECO:0000313" key="5">
    <source>
        <dbReference type="EMBL" id="ELA09606.1"/>
    </source>
</evidence>
<name>L2FA39_9GAMM</name>
<dbReference type="InterPro" id="IPR016181">
    <property type="entry name" value="Acyl_CoA_acyltransferase"/>
</dbReference>
<evidence type="ECO:0000256" key="3">
    <source>
        <dbReference type="ARBA" id="ARBA00023315"/>
    </source>
</evidence>
<dbReference type="RefSeq" id="WP_009767424.1">
    <property type="nucleotide sequence ID" value="NZ_ANIN01000001.1"/>
</dbReference>
<comment type="subcellular location">
    <subcellularLocation>
        <location evidence="4">Cytoplasm</location>
    </subcellularLocation>
</comment>
<dbReference type="Pfam" id="PF03588">
    <property type="entry name" value="Leu_Phe_trans"/>
    <property type="match status" value="1"/>
</dbReference>
<comment type="caution">
    <text evidence="5">The sequence shown here is derived from an EMBL/GenBank/DDBJ whole genome shotgun (WGS) entry which is preliminary data.</text>
</comment>